<dbReference type="RefSeq" id="WP_220483940.1">
    <property type="nucleotide sequence ID" value="NZ_JACGWT010000004.1"/>
</dbReference>
<comment type="function">
    <text evidence="5">Catalyzes the reversible hydration of carbon dioxide to form bicarbonate.</text>
</comment>
<feature type="binding site" evidence="7">
    <location>
        <position position="50"/>
    </location>
    <ligand>
        <name>Zn(2+)</name>
        <dbReference type="ChEBI" id="CHEBI:29105"/>
    </ligand>
</feature>
<dbReference type="AlphaFoldDB" id="A0A7W3P6S8"/>
<keyword evidence="8" id="KW-0456">Lyase</keyword>
<dbReference type="Proteomes" id="UP000523079">
    <property type="component" value="Unassembled WGS sequence"/>
</dbReference>
<evidence type="ECO:0000256" key="6">
    <source>
        <dbReference type="ARBA" id="ARBA00048348"/>
    </source>
</evidence>
<evidence type="ECO:0000256" key="7">
    <source>
        <dbReference type="PIRSR" id="PIRSR601765-1"/>
    </source>
</evidence>
<evidence type="ECO:0000256" key="4">
    <source>
        <dbReference type="ARBA" id="ARBA00022833"/>
    </source>
</evidence>
<dbReference type="PANTHER" id="PTHR43175">
    <property type="entry name" value="CARBONIC ANHYDRASE"/>
    <property type="match status" value="1"/>
</dbReference>
<dbReference type="EC" id="4.2.1.1" evidence="2"/>
<evidence type="ECO:0000313" key="8">
    <source>
        <dbReference type="EMBL" id="MBA8795283.1"/>
    </source>
</evidence>
<dbReference type="PANTHER" id="PTHR43175:SF3">
    <property type="entry name" value="CARBON DISULFIDE HYDROLASE"/>
    <property type="match status" value="1"/>
</dbReference>
<feature type="binding site" evidence="7">
    <location>
        <position position="104"/>
    </location>
    <ligand>
        <name>Zn(2+)</name>
        <dbReference type="ChEBI" id="CHEBI:29105"/>
    </ligand>
</feature>
<proteinExistence type="inferred from homology"/>
<reference evidence="8 9" key="1">
    <citation type="submission" date="2020-07" db="EMBL/GenBank/DDBJ databases">
        <title>Sequencing the genomes of 1000 actinobacteria strains.</title>
        <authorList>
            <person name="Klenk H.-P."/>
        </authorList>
    </citation>
    <scope>NUCLEOTIDE SEQUENCE [LARGE SCALE GENOMIC DNA]</scope>
    <source>
        <strain evidence="8 9">DSM 100723</strain>
    </source>
</reference>
<comment type="similarity">
    <text evidence="1">Belongs to the beta-class carbonic anhydrase family.</text>
</comment>
<evidence type="ECO:0000256" key="5">
    <source>
        <dbReference type="ARBA" id="ARBA00024993"/>
    </source>
</evidence>
<dbReference type="SUPFAM" id="SSF53056">
    <property type="entry name" value="beta-carbonic anhydrase, cab"/>
    <property type="match status" value="1"/>
</dbReference>
<dbReference type="GO" id="GO:0004089">
    <property type="term" value="F:carbonate dehydratase activity"/>
    <property type="evidence" value="ECO:0007669"/>
    <property type="project" value="UniProtKB-EC"/>
</dbReference>
<keyword evidence="4 7" id="KW-0862">Zinc</keyword>
<feature type="binding site" evidence="7">
    <location>
        <position position="48"/>
    </location>
    <ligand>
        <name>Zn(2+)</name>
        <dbReference type="ChEBI" id="CHEBI:29105"/>
    </ligand>
</feature>
<evidence type="ECO:0000256" key="2">
    <source>
        <dbReference type="ARBA" id="ARBA00012925"/>
    </source>
</evidence>
<dbReference type="CDD" id="cd03379">
    <property type="entry name" value="beta_CA_cladeD"/>
    <property type="match status" value="1"/>
</dbReference>
<dbReference type="InterPro" id="IPR001765">
    <property type="entry name" value="Carbonic_anhydrase"/>
</dbReference>
<keyword evidence="9" id="KW-1185">Reference proteome</keyword>
<feature type="binding site" evidence="7">
    <location>
        <position position="101"/>
    </location>
    <ligand>
        <name>Zn(2+)</name>
        <dbReference type="ChEBI" id="CHEBI:29105"/>
    </ligand>
</feature>
<dbReference type="GO" id="GO:0008270">
    <property type="term" value="F:zinc ion binding"/>
    <property type="evidence" value="ECO:0007669"/>
    <property type="project" value="InterPro"/>
</dbReference>
<name>A0A7W3P6S8_9ACTN</name>
<dbReference type="Gene3D" id="3.40.1050.10">
    <property type="entry name" value="Carbonic anhydrase"/>
    <property type="match status" value="1"/>
</dbReference>
<comment type="caution">
    <text evidence="8">The sequence shown here is derived from an EMBL/GenBank/DDBJ whole genome shotgun (WGS) entry which is preliminary data.</text>
</comment>
<accession>A0A7W3P6S8</accession>
<dbReference type="EMBL" id="JACGWT010000004">
    <property type="protein sequence ID" value="MBA8795283.1"/>
    <property type="molecule type" value="Genomic_DNA"/>
</dbReference>
<protein>
    <recommendedName>
        <fullName evidence="2">carbonic anhydrase</fullName>
        <ecNumber evidence="2">4.2.1.1</ecNumber>
    </recommendedName>
</protein>
<keyword evidence="3 7" id="KW-0479">Metal-binding</keyword>
<dbReference type="SMART" id="SM00947">
    <property type="entry name" value="Pro_CA"/>
    <property type="match status" value="1"/>
</dbReference>
<evidence type="ECO:0000256" key="1">
    <source>
        <dbReference type="ARBA" id="ARBA00006217"/>
    </source>
</evidence>
<gene>
    <name evidence="8" type="ORF">FHX74_002911</name>
</gene>
<evidence type="ECO:0000313" key="9">
    <source>
        <dbReference type="Proteomes" id="UP000523079"/>
    </source>
</evidence>
<comment type="catalytic activity">
    <reaction evidence="6">
        <text>hydrogencarbonate + H(+) = CO2 + H2O</text>
        <dbReference type="Rhea" id="RHEA:10748"/>
        <dbReference type="ChEBI" id="CHEBI:15377"/>
        <dbReference type="ChEBI" id="CHEBI:15378"/>
        <dbReference type="ChEBI" id="CHEBI:16526"/>
        <dbReference type="ChEBI" id="CHEBI:17544"/>
        <dbReference type="EC" id="4.2.1.1"/>
    </reaction>
</comment>
<dbReference type="InterPro" id="IPR036874">
    <property type="entry name" value="Carbonic_anhydrase_sf"/>
</dbReference>
<sequence length="178" mass="18733">MSGTDVPVSPTAEGSAIDPLVAAAAGYPSRYPGGLAAQPAGRVAVLTCMDCRILPSEVLGLEAGQAHVLRNAGGVVTDDALRSLAMSQRLLGTTAVMVVQHTRCGMTGLDDEAFRRDLEADAGRRPGWPVVPFTDDPQANVRAALAELRDCGYLTHRDDIRGFVFDVDRGDLTEVDAG</sequence>
<evidence type="ECO:0000256" key="3">
    <source>
        <dbReference type="ARBA" id="ARBA00022723"/>
    </source>
</evidence>
<organism evidence="8 9">
    <name type="scientific">Microlunatus kandeliicorticis</name>
    <dbReference type="NCBI Taxonomy" id="1759536"/>
    <lineage>
        <taxon>Bacteria</taxon>
        <taxon>Bacillati</taxon>
        <taxon>Actinomycetota</taxon>
        <taxon>Actinomycetes</taxon>
        <taxon>Propionibacteriales</taxon>
        <taxon>Propionibacteriaceae</taxon>
        <taxon>Microlunatus</taxon>
    </lineage>
</organism>
<dbReference type="Pfam" id="PF00484">
    <property type="entry name" value="Pro_CA"/>
    <property type="match status" value="1"/>
</dbReference>
<comment type="cofactor">
    <cofactor evidence="7">
        <name>Zn(2+)</name>
        <dbReference type="ChEBI" id="CHEBI:29105"/>
    </cofactor>
    <text evidence="7">Binds 1 zinc ion per subunit.</text>
</comment>